<gene>
    <name evidence="3" type="ORF">M422DRAFT_45603</name>
</gene>
<dbReference type="HOGENOM" id="CLU_1027346_0_0_1"/>
<organism evidence="3 4">
    <name type="scientific">Sphaerobolus stellatus (strain SS14)</name>
    <dbReference type="NCBI Taxonomy" id="990650"/>
    <lineage>
        <taxon>Eukaryota</taxon>
        <taxon>Fungi</taxon>
        <taxon>Dikarya</taxon>
        <taxon>Basidiomycota</taxon>
        <taxon>Agaricomycotina</taxon>
        <taxon>Agaricomycetes</taxon>
        <taxon>Phallomycetidae</taxon>
        <taxon>Geastrales</taxon>
        <taxon>Sphaerobolaceae</taxon>
        <taxon>Sphaerobolus</taxon>
    </lineage>
</organism>
<sequence length="271" mass="31149">MYSQSSIPQDHSSPSKPSTALDAHNLNSSNISIISDVLSHNPELIFHDTELQFKLLKLLHSHLHSDEEQCVFIWKDIETIGKIIKCWQKALYSREARLVDLKTDAVIIRKGRDAYVQLTEGLLQPTDLYRLDTQCSTSIRRSTLRRVSELRRVFDQKVQSQKREIRRIELSLATERIKIAKAQEALVEYSELMETCQTEVDRAKAQLSSLQDNFASLSDAAAQIASELKKIIESFNLILGFFTHIRQLELRTSQIIDEFEFTMSQLIENAL</sequence>
<feature type="coiled-coil region" evidence="1">
    <location>
        <begin position="179"/>
        <end position="220"/>
    </location>
</feature>
<feature type="compositionally biased region" description="Polar residues" evidence="2">
    <location>
        <begin position="1"/>
        <end position="18"/>
    </location>
</feature>
<name>A0A0C9W4P5_SPHS4</name>
<feature type="region of interest" description="Disordered" evidence="2">
    <location>
        <begin position="1"/>
        <end position="21"/>
    </location>
</feature>
<reference evidence="3 4" key="1">
    <citation type="submission" date="2014-06" db="EMBL/GenBank/DDBJ databases">
        <title>Evolutionary Origins and Diversification of the Mycorrhizal Mutualists.</title>
        <authorList>
            <consortium name="DOE Joint Genome Institute"/>
            <consortium name="Mycorrhizal Genomics Consortium"/>
            <person name="Kohler A."/>
            <person name="Kuo A."/>
            <person name="Nagy L.G."/>
            <person name="Floudas D."/>
            <person name="Copeland A."/>
            <person name="Barry K.W."/>
            <person name="Cichocki N."/>
            <person name="Veneault-Fourrey C."/>
            <person name="LaButti K."/>
            <person name="Lindquist E.A."/>
            <person name="Lipzen A."/>
            <person name="Lundell T."/>
            <person name="Morin E."/>
            <person name="Murat C."/>
            <person name="Riley R."/>
            <person name="Ohm R."/>
            <person name="Sun H."/>
            <person name="Tunlid A."/>
            <person name="Henrissat B."/>
            <person name="Grigoriev I.V."/>
            <person name="Hibbett D.S."/>
            <person name="Martin F."/>
        </authorList>
    </citation>
    <scope>NUCLEOTIDE SEQUENCE [LARGE SCALE GENOMIC DNA]</scope>
    <source>
        <strain evidence="3 4">SS14</strain>
    </source>
</reference>
<evidence type="ECO:0000256" key="2">
    <source>
        <dbReference type="SAM" id="MobiDB-lite"/>
    </source>
</evidence>
<keyword evidence="4" id="KW-1185">Reference proteome</keyword>
<dbReference type="EMBL" id="KN837100">
    <property type="protein sequence ID" value="KIJ47895.1"/>
    <property type="molecule type" value="Genomic_DNA"/>
</dbReference>
<keyword evidence="1" id="KW-0175">Coiled coil</keyword>
<evidence type="ECO:0000313" key="4">
    <source>
        <dbReference type="Proteomes" id="UP000054279"/>
    </source>
</evidence>
<protein>
    <submittedName>
        <fullName evidence="3">Uncharacterized protein</fullName>
    </submittedName>
</protein>
<evidence type="ECO:0000313" key="3">
    <source>
        <dbReference type="EMBL" id="KIJ47895.1"/>
    </source>
</evidence>
<evidence type="ECO:0000256" key="1">
    <source>
        <dbReference type="SAM" id="Coils"/>
    </source>
</evidence>
<proteinExistence type="predicted"/>
<dbReference type="AlphaFoldDB" id="A0A0C9W4P5"/>
<dbReference type="Proteomes" id="UP000054279">
    <property type="component" value="Unassembled WGS sequence"/>
</dbReference>
<accession>A0A0C9W4P5</accession>